<dbReference type="PANTHER" id="PTHR32089">
    <property type="entry name" value="METHYL-ACCEPTING CHEMOTAXIS PROTEIN MCPB"/>
    <property type="match status" value="1"/>
</dbReference>
<dbReference type="PROSITE" id="PS50111">
    <property type="entry name" value="CHEMOTAXIS_TRANSDUC_2"/>
    <property type="match status" value="1"/>
</dbReference>
<protein>
    <recommendedName>
        <fullName evidence="11">Methyl-accepting chemotaxis protein</fullName>
    </recommendedName>
</protein>
<comment type="similarity">
    <text evidence="4">Belongs to the methyl-accepting chemotaxis (MCP) protein family.</text>
</comment>
<dbReference type="Pfam" id="PF00672">
    <property type="entry name" value="HAMP"/>
    <property type="match status" value="1"/>
</dbReference>
<dbReference type="InterPro" id="IPR024478">
    <property type="entry name" value="HlyB_4HB_MCP"/>
</dbReference>
<dbReference type="SMART" id="SM00304">
    <property type="entry name" value="HAMP"/>
    <property type="match status" value="1"/>
</dbReference>
<keyword evidence="1 6" id="KW-0812">Transmembrane</keyword>
<dbReference type="InterPro" id="IPR003660">
    <property type="entry name" value="HAMP_dom"/>
</dbReference>
<dbReference type="PANTHER" id="PTHR32089:SF112">
    <property type="entry name" value="LYSOZYME-LIKE PROTEIN-RELATED"/>
    <property type="match status" value="1"/>
</dbReference>
<dbReference type="CDD" id="cd06225">
    <property type="entry name" value="HAMP"/>
    <property type="match status" value="1"/>
</dbReference>
<accession>A0ABP4F748</accession>
<dbReference type="Gene3D" id="1.10.287.950">
    <property type="entry name" value="Methyl-accepting chemotaxis protein"/>
    <property type="match status" value="1"/>
</dbReference>
<evidence type="ECO:0000313" key="10">
    <source>
        <dbReference type="Proteomes" id="UP001499979"/>
    </source>
</evidence>
<evidence type="ECO:0008006" key="11">
    <source>
        <dbReference type="Google" id="ProtNLM"/>
    </source>
</evidence>
<evidence type="ECO:0000256" key="6">
    <source>
        <dbReference type="SAM" id="Phobius"/>
    </source>
</evidence>
<dbReference type="Pfam" id="PF00015">
    <property type="entry name" value="MCPsignal"/>
    <property type="match status" value="1"/>
</dbReference>
<evidence type="ECO:0000256" key="3">
    <source>
        <dbReference type="ARBA" id="ARBA00023224"/>
    </source>
</evidence>
<evidence type="ECO:0000313" key="9">
    <source>
        <dbReference type="EMBL" id="GAA1158775.1"/>
    </source>
</evidence>
<dbReference type="PROSITE" id="PS50885">
    <property type="entry name" value="HAMP"/>
    <property type="match status" value="1"/>
</dbReference>
<dbReference type="Pfam" id="PF12729">
    <property type="entry name" value="4HB_MCP_1"/>
    <property type="match status" value="1"/>
</dbReference>
<dbReference type="EMBL" id="BAAAJE010000026">
    <property type="protein sequence ID" value="GAA1158775.1"/>
    <property type="molecule type" value="Genomic_DNA"/>
</dbReference>
<gene>
    <name evidence="9" type="ORF">GCM10009606_40760</name>
</gene>
<dbReference type="SMART" id="SM00283">
    <property type="entry name" value="MA"/>
    <property type="match status" value="1"/>
</dbReference>
<evidence type="ECO:0000259" key="7">
    <source>
        <dbReference type="PROSITE" id="PS50111"/>
    </source>
</evidence>
<dbReference type="RefSeq" id="WP_343909665.1">
    <property type="nucleotide sequence ID" value="NZ_BAAAJE010000026.1"/>
</dbReference>
<evidence type="ECO:0000256" key="4">
    <source>
        <dbReference type="ARBA" id="ARBA00029447"/>
    </source>
</evidence>
<dbReference type="InterPro" id="IPR004089">
    <property type="entry name" value="MCPsignal_dom"/>
</dbReference>
<keyword evidence="6" id="KW-0472">Membrane</keyword>
<feature type="domain" description="Methyl-accepting transducer" evidence="7">
    <location>
        <begin position="280"/>
        <end position="509"/>
    </location>
</feature>
<keyword evidence="3 5" id="KW-0807">Transducer</keyword>
<dbReference type="InterPro" id="IPR004090">
    <property type="entry name" value="Chemotax_Me-accpt_rcpt"/>
</dbReference>
<keyword evidence="10" id="KW-1185">Reference proteome</keyword>
<evidence type="ECO:0000259" key="8">
    <source>
        <dbReference type="PROSITE" id="PS50885"/>
    </source>
</evidence>
<dbReference type="SUPFAM" id="SSF58104">
    <property type="entry name" value="Methyl-accepting chemotaxis protein (MCP) signaling domain"/>
    <property type="match status" value="1"/>
</dbReference>
<organism evidence="9 10">
    <name type="scientific">Nocardioides aquiterrae</name>
    <dbReference type="NCBI Taxonomy" id="203799"/>
    <lineage>
        <taxon>Bacteria</taxon>
        <taxon>Bacillati</taxon>
        <taxon>Actinomycetota</taxon>
        <taxon>Actinomycetes</taxon>
        <taxon>Propionibacteriales</taxon>
        <taxon>Nocardioidaceae</taxon>
        <taxon>Nocardioides</taxon>
    </lineage>
</organism>
<dbReference type="Proteomes" id="UP001499979">
    <property type="component" value="Unassembled WGS sequence"/>
</dbReference>
<feature type="domain" description="HAMP" evidence="8">
    <location>
        <begin position="223"/>
        <end position="275"/>
    </location>
</feature>
<proteinExistence type="inferred from homology"/>
<feature type="transmembrane region" description="Helical" evidence="6">
    <location>
        <begin position="203"/>
        <end position="226"/>
    </location>
</feature>
<evidence type="ECO:0000256" key="5">
    <source>
        <dbReference type="PROSITE-ProRule" id="PRU00284"/>
    </source>
</evidence>
<keyword evidence="2 6" id="KW-1133">Transmembrane helix</keyword>
<reference evidence="10" key="1">
    <citation type="journal article" date="2019" name="Int. J. Syst. Evol. Microbiol.">
        <title>The Global Catalogue of Microorganisms (GCM) 10K type strain sequencing project: providing services to taxonomists for standard genome sequencing and annotation.</title>
        <authorList>
            <consortium name="The Broad Institute Genomics Platform"/>
            <consortium name="The Broad Institute Genome Sequencing Center for Infectious Disease"/>
            <person name="Wu L."/>
            <person name="Ma J."/>
        </authorList>
    </citation>
    <scope>NUCLEOTIDE SEQUENCE [LARGE SCALE GENOMIC DNA]</scope>
    <source>
        <strain evidence="10">JCM 11813</strain>
    </source>
</reference>
<name>A0ABP4F748_9ACTN</name>
<dbReference type="PRINTS" id="PR00260">
    <property type="entry name" value="CHEMTRNSDUCR"/>
</dbReference>
<evidence type="ECO:0000256" key="1">
    <source>
        <dbReference type="ARBA" id="ARBA00022692"/>
    </source>
</evidence>
<sequence length="538" mass="55526">MSASRPSTWSTWFRDRSVRTKVLSAVLVTAIVALAVGLMGLRALSASANAAEDIYTENLAAVDAAGDMEVAVNVMRLKSRDALIAVTDEDSRAALDELQALRSDFDEAAARYRAGGLDKQRQEAFDELTAAMDEYVRKQRTVMAPLAMGNSNAAWSEANERVMKPLTTTMADSLTTLTGIEAAEAEQAAAAAQSSYRSNRLTVIVLLLAGIGLALGVGWLVATALARNVGRVKDVADALAEGDLTRRADVAARDEVGRMAESLDVATGKLRELMGSVVSSADAVAAASEELSASSQQIAAGAEETAVQAGVVSGASEEISRNVQTVAAGAEQMGASIREISTSANDAAHVAAEAVSMVESTNLTVGKLGASSQEIGNVVKTITSIAEQTNLLALNATIEAARAGEAGKGFAVVANEVKELAQETARATEDIARRVEAIQADSSGAVDAIGQIAAIITSINDYQLTIASAVEEQTATTNEMSRNVAEASTGSSEIAVNISGVAAAADSTTEALTQARTAVDELAQLAGSLRTTVGAFRA</sequence>
<evidence type="ECO:0000256" key="2">
    <source>
        <dbReference type="ARBA" id="ARBA00022989"/>
    </source>
</evidence>
<comment type="caution">
    <text evidence="9">The sequence shown here is derived from an EMBL/GenBank/DDBJ whole genome shotgun (WGS) entry which is preliminary data.</text>
</comment>